<dbReference type="EMBL" id="WUMU01000018">
    <property type="protein sequence ID" value="MXN19346.1"/>
    <property type="molecule type" value="Genomic_DNA"/>
</dbReference>
<dbReference type="InterPro" id="IPR052517">
    <property type="entry name" value="GlcG_carb_metab_protein"/>
</dbReference>
<name>A0A6L7G7G2_9RHOB</name>
<dbReference type="PANTHER" id="PTHR34309">
    <property type="entry name" value="SLR1406 PROTEIN"/>
    <property type="match status" value="1"/>
</dbReference>
<evidence type="ECO:0000313" key="1">
    <source>
        <dbReference type="EMBL" id="MXN19346.1"/>
    </source>
</evidence>
<dbReference type="PANTHER" id="PTHR34309:SF1">
    <property type="entry name" value="PROTEIN GLCG"/>
    <property type="match status" value="1"/>
</dbReference>
<dbReference type="Gene3D" id="3.30.450.150">
    <property type="entry name" value="Haem-degrading domain"/>
    <property type="match status" value="1"/>
</dbReference>
<dbReference type="InterPro" id="IPR038084">
    <property type="entry name" value="PduO/GlcC-like_sf"/>
</dbReference>
<dbReference type="Proteomes" id="UP000477911">
    <property type="component" value="Unassembled WGS sequence"/>
</dbReference>
<gene>
    <name evidence="1" type="ORF">GR170_16030</name>
</gene>
<dbReference type="InterPro" id="IPR005624">
    <property type="entry name" value="PduO/GlcC-like"/>
</dbReference>
<proteinExistence type="predicted"/>
<dbReference type="RefSeq" id="WP_160895474.1">
    <property type="nucleotide sequence ID" value="NZ_WUMU01000018.1"/>
</dbReference>
<keyword evidence="2" id="KW-1185">Reference proteome</keyword>
<dbReference type="Pfam" id="PF03928">
    <property type="entry name" value="HbpS-like"/>
    <property type="match status" value="1"/>
</dbReference>
<sequence length="147" mass="15420">MPEDLSPRSYARSKPVVTKVAAEELIARAMAHAEKIGKTVAIAVVDDGGFLVAFSRMDAANPAAAQIAIDKAYTAAVSHIATHKWQEIMANDEPLRIGAPGVVHRLMTFGGGQPIVIDGQVAGAIGSSGGHWTGDTEITTEALKLFE</sequence>
<organism evidence="1 2">
    <name type="scientific">Pseudooceanicola albus</name>
    <dbReference type="NCBI Taxonomy" id="2692189"/>
    <lineage>
        <taxon>Bacteria</taxon>
        <taxon>Pseudomonadati</taxon>
        <taxon>Pseudomonadota</taxon>
        <taxon>Alphaproteobacteria</taxon>
        <taxon>Rhodobacterales</taxon>
        <taxon>Paracoccaceae</taxon>
        <taxon>Pseudooceanicola</taxon>
    </lineage>
</organism>
<dbReference type="SUPFAM" id="SSF143744">
    <property type="entry name" value="GlcG-like"/>
    <property type="match status" value="1"/>
</dbReference>
<protein>
    <submittedName>
        <fullName evidence="1">Heme-binding protein</fullName>
    </submittedName>
</protein>
<comment type="caution">
    <text evidence="1">The sequence shown here is derived from an EMBL/GenBank/DDBJ whole genome shotgun (WGS) entry which is preliminary data.</text>
</comment>
<accession>A0A6L7G7G2</accession>
<dbReference type="AlphaFoldDB" id="A0A6L7G7G2"/>
<reference evidence="1 2" key="1">
    <citation type="submission" date="2019-12" db="EMBL/GenBank/DDBJ databases">
        <authorList>
            <person name="Li M."/>
        </authorList>
    </citation>
    <scope>NUCLEOTIDE SEQUENCE [LARGE SCALE GENOMIC DNA]</scope>
    <source>
        <strain evidence="1 2">GBMRC 2024</strain>
    </source>
</reference>
<evidence type="ECO:0000313" key="2">
    <source>
        <dbReference type="Proteomes" id="UP000477911"/>
    </source>
</evidence>